<evidence type="ECO:0000256" key="4">
    <source>
        <dbReference type="ARBA" id="ARBA00023136"/>
    </source>
</evidence>
<dbReference type="PANTHER" id="PTHR10846">
    <property type="entry name" value="SODIUM/POTASSIUM/CALCIUM EXCHANGER"/>
    <property type="match status" value="1"/>
</dbReference>
<keyword evidence="4 5" id="KW-0472">Membrane</keyword>
<dbReference type="GO" id="GO:0008273">
    <property type="term" value="F:calcium, potassium:sodium antiporter activity"/>
    <property type="evidence" value="ECO:0007669"/>
    <property type="project" value="TreeGrafter"/>
</dbReference>
<evidence type="ECO:0000256" key="1">
    <source>
        <dbReference type="ARBA" id="ARBA00004141"/>
    </source>
</evidence>
<feature type="transmembrane region" description="Helical" evidence="5">
    <location>
        <begin position="34"/>
        <end position="57"/>
    </location>
</feature>
<feature type="transmembrane region" description="Helical" evidence="5">
    <location>
        <begin position="213"/>
        <end position="235"/>
    </location>
</feature>
<keyword evidence="8" id="KW-1185">Reference proteome</keyword>
<proteinExistence type="predicted"/>
<feature type="transmembrane region" description="Helical" evidence="5">
    <location>
        <begin position="277"/>
        <end position="296"/>
    </location>
</feature>
<dbReference type="Proteomes" id="UP000199516">
    <property type="component" value="Unassembled WGS sequence"/>
</dbReference>
<dbReference type="GO" id="GO:0005886">
    <property type="term" value="C:plasma membrane"/>
    <property type="evidence" value="ECO:0007669"/>
    <property type="project" value="TreeGrafter"/>
</dbReference>
<dbReference type="Gene3D" id="1.20.1420.30">
    <property type="entry name" value="NCX, central ion-binding region"/>
    <property type="match status" value="2"/>
</dbReference>
<dbReference type="Pfam" id="PF01699">
    <property type="entry name" value="Na_Ca_ex"/>
    <property type="match status" value="2"/>
</dbReference>
<feature type="transmembrane region" description="Helical" evidence="5">
    <location>
        <begin position="180"/>
        <end position="201"/>
    </location>
</feature>
<feature type="transmembrane region" description="Helical" evidence="5">
    <location>
        <begin position="69"/>
        <end position="88"/>
    </location>
</feature>
<reference evidence="7 8" key="1">
    <citation type="submission" date="2016-10" db="EMBL/GenBank/DDBJ databases">
        <authorList>
            <person name="de Groot N.N."/>
        </authorList>
    </citation>
    <scope>NUCLEOTIDE SEQUENCE [LARGE SCALE GENOMIC DNA]</scope>
    <source>
        <strain evidence="7 8">DSM 23995</strain>
    </source>
</reference>
<evidence type="ECO:0000256" key="3">
    <source>
        <dbReference type="ARBA" id="ARBA00022989"/>
    </source>
</evidence>
<evidence type="ECO:0000313" key="8">
    <source>
        <dbReference type="Proteomes" id="UP000199516"/>
    </source>
</evidence>
<feature type="transmembrane region" description="Helical" evidence="5">
    <location>
        <begin position="94"/>
        <end position="113"/>
    </location>
</feature>
<evidence type="ECO:0000256" key="5">
    <source>
        <dbReference type="SAM" id="Phobius"/>
    </source>
</evidence>
<evidence type="ECO:0000313" key="7">
    <source>
        <dbReference type="EMBL" id="SFE58670.1"/>
    </source>
</evidence>
<dbReference type="EMBL" id="FONT01000002">
    <property type="protein sequence ID" value="SFE58670.1"/>
    <property type="molecule type" value="Genomic_DNA"/>
</dbReference>
<sequence>MGGLLAGTILLATATSLPELTITVSAGLIGNADIAVGNGLGSILFNIFILFVLDIYFRSQRLFLRVKHDHIYTGMIALILCILTVIGLSVHVSVSLFTMSLTSIAIVVTYIAGMRFVSKKQQENIEPSSDSENPTKQSEKKISVQRAVIGFFLFSILIFFFGSVLSISGDVMADTTGISATTVGSIFASLATSIPDAMSVFMSLKLANVNMAIGTILGSNVFNLLVIAIADLVYVNGSIWLDTSDELMYVSLVGIILTIMVMVIIKRDHTRNRFTYLFPSIIAVTSYVAVVSFLFLG</sequence>
<evidence type="ECO:0000259" key="6">
    <source>
        <dbReference type="Pfam" id="PF01699"/>
    </source>
</evidence>
<comment type="subcellular location">
    <subcellularLocation>
        <location evidence="1">Membrane</location>
        <topology evidence="1">Multi-pass membrane protein</topology>
    </subcellularLocation>
</comment>
<organism evidence="7 8">
    <name type="scientific">Alteribacillus iranensis</name>
    <dbReference type="NCBI Taxonomy" id="930128"/>
    <lineage>
        <taxon>Bacteria</taxon>
        <taxon>Bacillati</taxon>
        <taxon>Bacillota</taxon>
        <taxon>Bacilli</taxon>
        <taxon>Bacillales</taxon>
        <taxon>Bacillaceae</taxon>
        <taxon>Alteribacillus</taxon>
    </lineage>
</organism>
<dbReference type="InterPro" id="IPR004837">
    <property type="entry name" value="NaCa_Exmemb"/>
</dbReference>
<keyword evidence="2 5" id="KW-0812">Transmembrane</keyword>
<evidence type="ECO:0000256" key="2">
    <source>
        <dbReference type="ARBA" id="ARBA00022692"/>
    </source>
</evidence>
<name>A0A1I2BTN9_9BACI</name>
<feature type="domain" description="Sodium/calcium exchanger membrane region" evidence="6">
    <location>
        <begin position="147"/>
        <end position="295"/>
    </location>
</feature>
<dbReference type="GO" id="GO:0006874">
    <property type="term" value="P:intracellular calcium ion homeostasis"/>
    <property type="evidence" value="ECO:0007669"/>
    <property type="project" value="TreeGrafter"/>
</dbReference>
<feature type="transmembrane region" description="Helical" evidence="5">
    <location>
        <begin position="147"/>
        <end position="168"/>
    </location>
</feature>
<dbReference type="STRING" id="930128.SAMN05192532_102463"/>
<gene>
    <name evidence="7" type="ORF">SAMN05192532_102463</name>
</gene>
<keyword evidence="3 5" id="KW-1133">Transmembrane helix</keyword>
<dbReference type="InterPro" id="IPR044880">
    <property type="entry name" value="NCX_ion-bd_dom_sf"/>
</dbReference>
<dbReference type="PANTHER" id="PTHR10846:SF8">
    <property type="entry name" value="INNER MEMBRANE PROTEIN YRBG"/>
    <property type="match status" value="1"/>
</dbReference>
<dbReference type="InterPro" id="IPR004481">
    <property type="entry name" value="K/Na/Ca-exchanger"/>
</dbReference>
<protein>
    <submittedName>
        <fullName evidence="7">Cation:H+ antiporter</fullName>
    </submittedName>
</protein>
<dbReference type="OrthoDB" id="9794225at2"/>
<dbReference type="GO" id="GO:0005262">
    <property type="term" value="F:calcium channel activity"/>
    <property type="evidence" value="ECO:0007669"/>
    <property type="project" value="TreeGrafter"/>
</dbReference>
<dbReference type="AlphaFoldDB" id="A0A1I2BTN9"/>
<feature type="transmembrane region" description="Helical" evidence="5">
    <location>
        <begin position="247"/>
        <end position="265"/>
    </location>
</feature>
<feature type="domain" description="Sodium/calcium exchanger membrane region" evidence="6">
    <location>
        <begin position="3"/>
        <end position="115"/>
    </location>
</feature>
<accession>A0A1I2BTN9</accession>